<dbReference type="AlphaFoldDB" id="A0A4Z1GKS7"/>
<reference evidence="2 3" key="1">
    <citation type="submission" date="2017-12" db="EMBL/GenBank/DDBJ databases">
        <title>Comparative genomics of Botrytis spp.</title>
        <authorList>
            <person name="Valero-Jimenez C.A."/>
            <person name="Tapia P."/>
            <person name="Veloso J."/>
            <person name="Silva-Moreno E."/>
            <person name="Staats M."/>
            <person name="Valdes J.H."/>
            <person name="Van Kan J.A.L."/>
        </authorList>
    </citation>
    <scope>NUCLEOTIDE SEQUENCE [LARGE SCALE GENOMIC DNA]</scope>
    <source>
        <strain evidence="2 3">Bh0001</strain>
    </source>
</reference>
<gene>
    <name evidence="2" type="ORF">BHYA_0136g00350</name>
</gene>
<evidence type="ECO:0008006" key="4">
    <source>
        <dbReference type="Google" id="ProtNLM"/>
    </source>
</evidence>
<name>A0A4Z1GKS7_9HELO</name>
<comment type="caution">
    <text evidence="2">The sequence shown here is derived from an EMBL/GenBank/DDBJ whole genome shotgun (WGS) entry which is preliminary data.</text>
</comment>
<proteinExistence type="predicted"/>
<sequence length="150" mass="17122">MPSEGSRQNNRPGSGPDPTKKRRTRLNAFAQLKNKTNTPKAQAATKAEHDSMRSGFHEIYKVLEDVTSRMEAEKKEHDEKIEKERLRLRREEIEKNVADYRAKQNKDEEELKRIGNSAAASGEKKRPERTRASSSTDKSKKKGTVKKSVT</sequence>
<feature type="region of interest" description="Disordered" evidence="1">
    <location>
        <begin position="1"/>
        <end position="54"/>
    </location>
</feature>
<accession>A0A4Z1GKS7</accession>
<feature type="compositionally biased region" description="Basic and acidic residues" evidence="1">
    <location>
        <begin position="102"/>
        <end position="113"/>
    </location>
</feature>
<evidence type="ECO:0000256" key="1">
    <source>
        <dbReference type="SAM" id="MobiDB-lite"/>
    </source>
</evidence>
<dbReference type="EMBL" id="PQXK01000136">
    <property type="protein sequence ID" value="TGO36092.1"/>
    <property type="molecule type" value="Genomic_DNA"/>
</dbReference>
<evidence type="ECO:0000313" key="2">
    <source>
        <dbReference type="EMBL" id="TGO36092.1"/>
    </source>
</evidence>
<keyword evidence="3" id="KW-1185">Reference proteome</keyword>
<dbReference type="Proteomes" id="UP000297814">
    <property type="component" value="Unassembled WGS sequence"/>
</dbReference>
<organism evidence="2 3">
    <name type="scientific">Botrytis hyacinthi</name>
    <dbReference type="NCBI Taxonomy" id="278943"/>
    <lineage>
        <taxon>Eukaryota</taxon>
        <taxon>Fungi</taxon>
        <taxon>Dikarya</taxon>
        <taxon>Ascomycota</taxon>
        <taxon>Pezizomycotina</taxon>
        <taxon>Leotiomycetes</taxon>
        <taxon>Helotiales</taxon>
        <taxon>Sclerotiniaceae</taxon>
        <taxon>Botrytis</taxon>
    </lineage>
</organism>
<feature type="compositionally biased region" description="Basic residues" evidence="1">
    <location>
        <begin position="139"/>
        <end position="150"/>
    </location>
</feature>
<feature type="region of interest" description="Disordered" evidence="1">
    <location>
        <begin position="102"/>
        <end position="150"/>
    </location>
</feature>
<feature type="compositionally biased region" description="Polar residues" evidence="1">
    <location>
        <begin position="1"/>
        <end position="12"/>
    </location>
</feature>
<protein>
    <recommendedName>
        <fullName evidence="4">Pinin/SDK/MemA protein domain-containing protein</fullName>
    </recommendedName>
</protein>
<evidence type="ECO:0000313" key="3">
    <source>
        <dbReference type="Proteomes" id="UP000297814"/>
    </source>
</evidence>
<feature type="compositionally biased region" description="Basic and acidic residues" evidence="1">
    <location>
        <begin position="122"/>
        <end position="131"/>
    </location>
</feature>